<gene>
    <name evidence="2" type="ORF">A4H97_08415</name>
</gene>
<organism evidence="2 3">
    <name type="scientific">Niastella yeongjuensis</name>
    <dbReference type="NCBI Taxonomy" id="354355"/>
    <lineage>
        <taxon>Bacteria</taxon>
        <taxon>Pseudomonadati</taxon>
        <taxon>Bacteroidota</taxon>
        <taxon>Chitinophagia</taxon>
        <taxon>Chitinophagales</taxon>
        <taxon>Chitinophagaceae</taxon>
        <taxon>Niastella</taxon>
    </lineage>
</organism>
<dbReference type="InterPro" id="IPR024079">
    <property type="entry name" value="MetalloPept_cat_dom_sf"/>
</dbReference>
<dbReference type="AlphaFoldDB" id="A0A1V9EN89"/>
<comment type="caution">
    <text evidence="2">The sequence shown here is derived from an EMBL/GenBank/DDBJ whole genome shotgun (WGS) entry which is preliminary data.</text>
</comment>
<dbReference type="RefSeq" id="WP_081201753.1">
    <property type="nucleotide sequence ID" value="NZ_FOCZ01000002.1"/>
</dbReference>
<proteinExistence type="predicted"/>
<dbReference type="SMART" id="SM00235">
    <property type="entry name" value="ZnMc"/>
    <property type="match status" value="1"/>
</dbReference>
<dbReference type="EMBL" id="LVXG01000023">
    <property type="protein sequence ID" value="OQP47502.1"/>
    <property type="molecule type" value="Genomic_DNA"/>
</dbReference>
<keyword evidence="3" id="KW-1185">Reference proteome</keyword>
<dbReference type="PANTHER" id="PTHR10127:SF850">
    <property type="entry name" value="METALLOENDOPEPTIDASE"/>
    <property type="match status" value="1"/>
</dbReference>
<protein>
    <submittedName>
        <fullName evidence="2">Peptidase M12</fullName>
    </submittedName>
</protein>
<dbReference type="GO" id="GO:0008270">
    <property type="term" value="F:zinc ion binding"/>
    <property type="evidence" value="ECO:0007669"/>
    <property type="project" value="InterPro"/>
</dbReference>
<dbReference type="Gene3D" id="3.40.390.10">
    <property type="entry name" value="Collagenase (Catalytic Domain)"/>
    <property type="match status" value="1"/>
</dbReference>
<sequence>MNKSNNAEEALSRIISIANEALGTTTSEKDNKSTPEEIGCSIKMLPVHLLEKAAETAVKVYPVNKPVLESTRELAMELTANPQKLTLLITKYWGPFPRKLTVSFMESTPADLKKRIIGHMNAWSKTACISFVETEGDGNVRISRGGGGYWSYLGTDILHVPTNMQTMNLQGFTMNTIDSEFYRVIRHETGHTLGFPHEHMRREIINRIDKEKAYEYFERTQGWDRATVDQQVLTPLNDSSIIGTPADQTSIMCYQLPSSITKDNQPILGGTDINESDYKFAAIVYPKLFSSTQVADYGKEAYQEAWTKDQDVSDTQIEEVIKSSLIK</sequence>
<dbReference type="GO" id="GO:0006508">
    <property type="term" value="P:proteolysis"/>
    <property type="evidence" value="ECO:0007669"/>
    <property type="project" value="InterPro"/>
</dbReference>
<reference evidence="3" key="1">
    <citation type="submission" date="2016-04" db="EMBL/GenBank/DDBJ databases">
        <authorList>
            <person name="Chen L."/>
            <person name="Zhuang W."/>
            <person name="Wang G."/>
        </authorList>
    </citation>
    <scope>NUCLEOTIDE SEQUENCE [LARGE SCALE GENOMIC DNA]</scope>
    <source>
        <strain evidence="3">17621</strain>
    </source>
</reference>
<evidence type="ECO:0000313" key="2">
    <source>
        <dbReference type="EMBL" id="OQP47502.1"/>
    </source>
</evidence>
<evidence type="ECO:0000259" key="1">
    <source>
        <dbReference type="SMART" id="SM00235"/>
    </source>
</evidence>
<dbReference type="STRING" id="354355.SAMN05660816_01710"/>
<dbReference type="Proteomes" id="UP000192610">
    <property type="component" value="Unassembled WGS sequence"/>
</dbReference>
<accession>A0A1V9EN89</accession>
<dbReference type="OrthoDB" id="3669864at2"/>
<feature type="domain" description="Peptidase metallopeptidase" evidence="1">
    <location>
        <begin position="89"/>
        <end position="230"/>
    </location>
</feature>
<dbReference type="InterPro" id="IPR001506">
    <property type="entry name" value="Peptidase_M12A"/>
</dbReference>
<dbReference type="InterPro" id="IPR006026">
    <property type="entry name" value="Peptidase_Metallo"/>
</dbReference>
<dbReference type="PANTHER" id="PTHR10127">
    <property type="entry name" value="DISCOIDIN, CUB, EGF, LAMININ , AND ZINC METALLOPROTEASE DOMAIN CONTAINING"/>
    <property type="match status" value="1"/>
</dbReference>
<dbReference type="Pfam" id="PF01400">
    <property type="entry name" value="Astacin"/>
    <property type="match status" value="1"/>
</dbReference>
<dbReference type="SUPFAM" id="SSF55486">
    <property type="entry name" value="Metalloproteases ('zincins'), catalytic domain"/>
    <property type="match status" value="1"/>
</dbReference>
<dbReference type="GO" id="GO:0004222">
    <property type="term" value="F:metalloendopeptidase activity"/>
    <property type="evidence" value="ECO:0007669"/>
    <property type="project" value="InterPro"/>
</dbReference>
<name>A0A1V9EN89_9BACT</name>
<evidence type="ECO:0000313" key="3">
    <source>
        <dbReference type="Proteomes" id="UP000192610"/>
    </source>
</evidence>